<proteinExistence type="predicted"/>
<evidence type="ECO:0000313" key="2">
    <source>
        <dbReference type="EMBL" id="GAA3697014.1"/>
    </source>
</evidence>
<evidence type="ECO:0000313" key="3">
    <source>
        <dbReference type="Proteomes" id="UP001500902"/>
    </source>
</evidence>
<accession>A0ABP7CZN5</accession>
<comment type="caution">
    <text evidence="2">The sequence shown here is derived from an EMBL/GenBank/DDBJ whole genome shotgun (WGS) entry which is preliminary data.</text>
</comment>
<feature type="region of interest" description="Disordered" evidence="1">
    <location>
        <begin position="34"/>
        <end position="60"/>
    </location>
</feature>
<evidence type="ECO:0000256" key="1">
    <source>
        <dbReference type="SAM" id="MobiDB-lite"/>
    </source>
</evidence>
<dbReference type="RefSeq" id="WP_344888744.1">
    <property type="nucleotide sequence ID" value="NZ_BAAAZP010000149.1"/>
</dbReference>
<gene>
    <name evidence="2" type="ORF">GCM10022224_073600</name>
</gene>
<organism evidence="2 3">
    <name type="scientific">Nonomuraea antimicrobica</name>
    <dbReference type="NCBI Taxonomy" id="561173"/>
    <lineage>
        <taxon>Bacteria</taxon>
        <taxon>Bacillati</taxon>
        <taxon>Actinomycetota</taxon>
        <taxon>Actinomycetes</taxon>
        <taxon>Streptosporangiales</taxon>
        <taxon>Streptosporangiaceae</taxon>
        <taxon>Nonomuraea</taxon>
    </lineage>
</organism>
<sequence>MSEWYGFAGEGKTAFFHLMAIRASRMTKGRFIPIEMEEDKQEKRSDACRGEAGRDEPKER</sequence>
<keyword evidence="3" id="KW-1185">Reference proteome</keyword>
<feature type="compositionally biased region" description="Basic and acidic residues" evidence="1">
    <location>
        <begin position="40"/>
        <end position="60"/>
    </location>
</feature>
<name>A0ABP7CZN5_9ACTN</name>
<protein>
    <submittedName>
        <fullName evidence="2">Uncharacterized protein</fullName>
    </submittedName>
</protein>
<dbReference type="EMBL" id="BAAAZP010000149">
    <property type="protein sequence ID" value="GAA3697014.1"/>
    <property type="molecule type" value="Genomic_DNA"/>
</dbReference>
<reference evidence="3" key="1">
    <citation type="journal article" date="2019" name="Int. J. Syst. Evol. Microbiol.">
        <title>The Global Catalogue of Microorganisms (GCM) 10K type strain sequencing project: providing services to taxonomists for standard genome sequencing and annotation.</title>
        <authorList>
            <consortium name="The Broad Institute Genomics Platform"/>
            <consortium name="The Broad Institute Genome Sequencing Center for Infectious Disease"/>
            <person name="Wu L."/>
            <person name="Ma J."/>
        </authorList>
    </citation>
    <scope>NUCLEOTIDE SEQUENCE [LARGE SCALE GENOMIC DNA]</scope>
    <source>
        <strain evidence="3">JCM 16904</strain>
    </source>
</reference>
<dbReference type="Proteomes" id="UP001500902">
    <property type="component" value="Unassembled WGS sequence"/>
</dbReference>